<dbReference type="InterPro" id="IPR003439">
    <property type="entry name" value="ABC_transporter-like_ATP-bd"/>
</dbReference>
<comment type="similarity">
    <text evidence="1">Belongs to the ABC transporter superfamily.</text>
</comment>
<dbReference type="PROSITE" id="PS00211">
    <property type="entry name" value="ABC_TRANSPORTER_1"/>
    <property type="match status" value="1"/>
</dbReference>
<sequence>MKTIVQTKNLSKSFKTYQAVNQLNLEIKEGEIYGFLGPNGAGKSTTIRMILGLMKPSSGSVFVFNKDLAKERIDILKEVGALVENPSYYPHLTARENLEVIRTILKVPVSRIDDVLETVKLSHVANKKVKEFSLGMKQRLGIAQAILHQPKLLILDEPTNGLDPEGIIEMRLLLKELAKNGTTIIVSSHLLSEIEHIATTVAIINKGNLLYQGKMTELKEIFQPKIRLRLNNPSLALTIIEGEIINDDLIIEQQTDESMAILVKQLIEMSIKIYRIEDMEQSLEDTFLSMIERDTNGTIN</sequence>
<dbReference type="PANTHER" id="PTHR43335">
    <property type="entry name" value="ABC TRANSPORTER, ATP-BINDING PROTEIN"/>
    <property type="match status" value="1"/>
</dbReference>
<dbReference type="RefSeq" id="WP_126792259.1">
    <property type="nucleotide sequence ID" value="NZ_CP060720.1"/>
</dbReference>
<evidence type="ECO:0000256" key="2">
    <source>
        <dbReference type="ARBA" id="ARBA00022448"/>
    </source>
</evidence>
<dbReference type="AlphaFoldDB" id="A0A430B758"/>
<organism evidence="6 7">
    <name type="scientific">Vagococcus carniphilus</name>
    <dbReference type="NCBI Taxonomy" id="218144"/>
    <lineage>
        <taxon>Bacteria</taxon>
        <taxon>Bacillati</taxon>
        <taxon>Bacillota</taxon>
        <taxon>Bacilli</taxon>
        <taxon>Lactobacillales</taxon>
        <taxon>Enterococcaceae</taxon>
        <taxon>Vagococcus</taxon>
    </lineage>
</organism>
<evidence type="ECO:0000313" key="7">
    <source>
        <dbReference type="Proteomes" id="UP000288028"/>
    </source>
</evidence>
<dbReference type="InterPro" id="IPR027417">
    <property type="entry name" value="P-loop_NTPase"/>
</dbReference>
<dbReference type="Proteomes" id="UP000288028">
    <property type="component" value="Unassembled WGS sequence"/>
</dbReference>
<evidence type="ECO:0000256" key="1">
    <source>
        <dbReference type="ARBA" id="ARBA00005417"/>
    </source>
</evidence>
<dbReference type="OrthoDB" id="9804819at2"/>
<evidence type="ECO:0000313" key="6">
    <source>
        <dbReference type="EMBL" id="RSU16149.1"/>
    </source>
</evidence>
<keyword evidence="3" id="KW-0547">Nucleotide-binding</keyword>
<accession>A0A430B758</accession>
<proteinExistence type="inferred from homology"/>
<dbReference type="Pfam" id="PF00005">
    <property type="entry name" value="ABC_tran"/>
    <property type="match status" value="1"/>
</dbReference>
<comment type="caution">
    <text evidence="6">The sequence shown here is derived from an EMBL/GenBank/DDBJ whole genome shotgun (WGS) entry which is preliminary data.</text>
</comment>
<evidence type="ECO:0000259" key="5">
    <source>
        <dbReference type="PROSITE" id="PS50893"/>
    </source>
</evidence>
<dbReference type="Gene3D" id="3.40.50.300">
    <property type="entry name" value="P-loop containing nucleotide triphosphate hydrolases"/>
    <property type="match status" value="1"/>
</dbReference>
<keyword evidence="2" id="KW-0813">Transport</keyword>
<dbReference type="SUPFAM" id="SSF52540">
    <property type="entry name" value="P-loop containing nucleoside triphosphate hydrolases"/>
    <property type="match status" value="1"/>
</dbReference>
<dbReference type="InterPro" id="IPR017871">
    <property type="entry name" value="ABC_transporter-like_CS"/>
</dbReference>
<dbReference type="GO" id="GO:0005524">
    <property type="term" value="F:ATP binding"/>
    <property type="evidence" value="ECO:0007669"/>
    <property type="project" value="UniProtKB-KW"/>
</dbReference>
<gene>
    <name evidence="6" type="ORF">CBF28_04230</name>
</gene>
<dbReference type="PROSITE" id="PS50893">
    <property type="entry name" value="ABC_TRANSPORTER_2"/>
    <property type="match status" value="1"/>
</dbReference>
<evidence type="ECO:0000256" key="4">
    <source>
        <dbReference type="ARBA" id="ARBA00022840"/>
    </source>
</evidence>
<dbReference type="PANTHER" id="PTHR43335:SF8">
    <property type="entry name" value="ABC TRANSPORTER, ATP-BINDING PROTEIN"/>
    <property type="match status" value="1"/>
</dbReference>
<dbReference type="GeneID" id="95581351"/>
<dbReference type="CDD" id="cd03268">
    <property type="entry name" value="ABC_BcrA_bacitracin_resist"/>
    <property type="match status" value="1"/>
</dbReference>
<reference evidence="6 7" key="1">
    <citation type="submission" date="2017-05" db="EMBL/GenBank/DDBJ databases">
        <title>Vagococcus spp. assemblies.</title>
        <authorList>
            <person name="Gulvik C.A."/>
        </authorList>
    </citation>
    <scope>NUCLEOTIDE SEQUENCE [LARGE SCALE GENOMIC DNA]</scope>
    <source>
        <strain evidence="6 7">SS1714</strain>
    </source>
</reference>
<protein>
    <submittedName>
        <fullName evidence="6">Bacitracin ABC transporter ATP-binding protein</fullName>
    </submittedName>
</protein>
<feature type="domain" description="ABC transporter" evidence="5">
    <location>
        <begin position="5"/>
        <end position="231"/>
    </location>
</feature>
<dbReference type="InterPro" id="IPR003593">
    <property type="entry name" value="AAA+_ATPase"/>
</dbReference>
<keyword evidence="4 6" id="KW-0067">ATP-binding</keyword>
<keyword evidence="7" id="KW-1185">Reference proteome</keyword>
<dbReference type="GO" id="GO:0016887">
    <property type="term" value="F:ATP hydrolysis activity"/>
    <property type="evidence" value="ECO:0007669"/>
    <property type="project" value="InterPro"/>
</dbReference>
<name>A0A430B758_9ENTE</name>
<evidence type="ECO:0000256" key="3">
    <source>
        <dbReference type="ARBA" id="ARBA00022741"/>
    </source>
</evidence>
<dbReference type="EMBL" id="NGKB01000003">
    <property type="protein sequence ID" value="RSU16149.1"/>
    <property type="molecule type" value="Genomic_DNA"/>
</dbReference>
<dbReference type="SMART" id="SM00382">
    <property type="entry name" value="AAA"/>
    <property type="match status" value="1"/>
</dbReference>